<accession>A0A011N194</accession>
<protein>
    <submittedName>
        <fullName evidence="1">Uncharacterized protein</fullName>
    </submittedName>
</protein>
<sequence>MNDEIMAEVHAMKDAIGLKYADDLGALFAELRRGEAELKAAGVLVVETPPDPAALPNSPLQRTRFAHR</sequence>
<organism evidence="1 2">
    <name type="scientific">Candidatus Accumulibacter adjunctus</name>
    <dbReference type="NCBI Taxonomy" id="1454001"/>
    <lineage>
        <taxon>Bacteria</taxon>
        <taxon>Pseudomonadati</taxon>
        <taxon>Pseudomonadota</taxon>
        <taxon>Betaproteobacteria</taxon>
        <taxon>Candidatus Accumulibacter</taxon>
    </lineage>
</organism>
<reference evidence="1" key="1">
    <citation type="submission" date="2014-02" db="EMBL/GenBank/DDBJ databases">
        <title>Expanding our view of genomic diversity in Candidatus Accumulibacter clades.</title>
        <authorList>
            <person name="Skennerton C.T."/>
            <person name="Barr J.J."/>
            <person name="Slater F.R."/>
            <person name="Bond P.L."/>
            <person name="Tyson G.W."/>
        </authorList>
    </citation>
    <scope>NUCLEOTIDE SEQUENCE [LARGE SCALE GENOMIC DNA]</scope>
</reference>
<keyword evidence="2" id="KW-1185">Reference proteome</keyword>
<dbReference type="STRING" id="1454001.AW08_00953"/>
<evidence type="ECO:0000313" key="2">
    <source>
        <dbReference type="Proteomes" id="UP000020218"/>
    </source>
</evidence>
<proteinExistence type="predicted"/>
<comment type="caution">
    <text evidence="1">The sequence shown here is derived from an EMBL/GenBank/DDBJ whole genome shotgun (WGS) entry which is preliminary data.</text>
</comment>
<dbReference type="AlphaFoldDB" id="A0A011N194"/>
<evidence type="ECO:0000313" key="1">
    <source>
        <dbReference type="EMBL" id="EXI68641.1"/>
    </source>
</evidence>
<dbReference type="EMBL" id="JFAX01000004">
    <property type="protein sequence ID" value="EXI68641.1"/>
    <property type="molecule type" value="Genomic_DNA"/>
</dbReference>
<name>A0A011N194_9PROT</name>
<gene>
    <name evidence="1" type="ORF">AW08_00953</name>
</gene>
<dbReference type="Proteomes" id="UP000020218">
    <property type="component" value="Unassembled WGS sequence"/>
</dbReference>
<dbReference type="PATRIC" id="fig|1454001.3.peg.1092"/>